<sequence>MGGHLDAARGAYARRDWLVARDEFGRARAEEELSGDDLYAFANTYWWLGQLEQALPALAEAHRALLAEGRRRTAAMVALDTGYTYGLRGEEAQGSGWISRGVRLLEREGDCAERGYLLYCDGEGACTAHDLERALALAGEVLETGRRFGDRCLVALGVLLEGRVRVKRGEVEAGLALLDEAMVAAVSDDLDPGWAGNIYCNLMLTCWEVADWHRAGEWTAVTARWCEAMPGAGPFMGICRVHRAQVLQMRGDWAGAESEVRRVCDELTGFHVSMLGEAHYQLGELARRRGDLAGAETAYADAHRRGRDPQPGLALLRLAQGRPASAAAMVTRALTGAGADSLARARLLPAAVEILLAVGDLGRARHAVDELGELAARYPTAGLRAVAATAGGAVALDAGDTATACALLREAVEAWQRIGARCETAHGRLLLARALAGLGDVDSAAIEREAGLRELRFLGAPRPREAPKGRSDGLSAREVEVLRLVADGRSNEEIAETLVLSVRTVERHLATAYQKLGLHGRSARAAAACHILGTDAVA</sequence>
<dbReference type="CDD" id="cd06170">
    <property type="entry name" value="LuxR_C_like"/>
    <property type="match status" value="1"/>
</dbReference>
<evidence type="ECO:0000259" key="2">
    <source>
        <dbReference type="PROSITE" id="PS50043"/>
    </source>
</evidence>
<dbReference type="PRINTS" id="PR00038">
    <property type="entry name" value="HTHLUXR"/>
</dbReference>
<protein>
    <submittedName>
        <fullName evidence="3">LuxR C-terminal-related transcriptional regulator</fullName>
    </submittedName>
</protein>
<keyword evidence="4" id="KW-1185">Reference proteome</keyword>
<dbReference type="InterPro" id="IPR016032">
    <property type="entry name" value="Sig_transdc_resp-reg_C-effctor"/>
</dbReference>
<evidence type="ECO:0000313" key="3">
    <source>
        <dbReference type="EMBL" id="MFD2093705.1"/>
    </source>
</evidence>
<dbReference type="InterPro" id="IPR000792">
    <property type="entry name" value="Tscrpt_reg_LuxR_C"/>
</dbReference>
<dbReference type="Gene3D" id="1.25.40.10">
    <property type="entry name" value="Tetratricopeptide repeat domain"/>
    <property type="match status" value="2"/>
</dbReference>
<dbReference type="SMART" id="SM00421">
    <property type="entry name" value="HTH_LUXR"/>
    <property type="match status" value="1"/>
</dbReference>
<gene>
    <name evidence="3" type="ORF">ACFSHS_19260</name>
</gene>
<dbReference type="Pfam" id="PF00196">
    <property type="entry name" value="GerE"/>
    <property type="match status" value="1"/>
</dbReference>
<name>A0ABW4XE31_9ACTN</name>
<feature type="domain" description="HTH luxR-type" evidence="2">
    <location>
        <begin position="467"/>
        <end position="532"/>
    </location>
</feature>
<organism evidence="3 4">
    <name type="scientific">Blastococcus deserti</name>
    <dbReference type="NCBI Taxonomy" id="2259033"/>
    <lineage>
        <taxon>Bacteria</taxon>
        <taxon>Bacillati</taxon>
        <taxon>Actinomycetota</taxon>
        <taxon>Actinomycetes</taxon>
        <taxon>Geodermatophilales</taxon>
        <taxon>Geodermatophilaceae</taxon>
        <taxon>Blastococcus</taxon>
    </lineage>
</organism>
<dbReference type="PROSITE" id="PS50043">
    <property type="entry name" value="HTH_LUXR_2"/>
    <property type="match status" value="1"/>
</dbReference>
<reference evidence="4" key="1">
    <citation type="journal article" date="2019" name="Int. J. Syst. Evol. Microbiol.">
        <title>The Global Catalogue of Microorganisms (GCM) 10K type strain sequencing project: providing services to taxonomists for standard genome sequencing and annotation.</title>
        <authorList>
            <consortium name="The Broad Institute Genomics Platform"/>
            <consortium name="The Broad Institute Genome Sequencing Center for Infectious Disease"/>
            <person name="Wu L."/>
            <person name="Ma J."/>
        </authorList>
    </citation>
    <scope>NUCLEOTIDE SEQUENCE [LARGE SCALE GENOMIC DNA]</scope>
    <source>
        <strain evidence="4">JCM 3338</strain>
    </source>
</reference>
<dbReference type="Proteomes" id="UP001597402">
    <property type="component" value="Unassembled WGS sequence"/>
</dbReference>
<dbReference type="RefSeq" id="WP_376879608.1">
    <property type="nucleotide sequence ID" value="NZ_JBHUHP010000028.1"/>
</dbReference>
<evidence type="ECO:0000256" key="1">
    <source>
        <dbReference type="ARBA" id="ARBA00023125"/>
    </source>
</evidence>
<dbReference type="SUPFAM" id="SSF48452">
    <property type="entry name" value="TPR-like"/>
    <property type="match status" value="2"/>
</dbReference>
<dbReference type="InterPro" id="IPR011990">
    <property type="entry name" value="TPR-like_helical_dom_sf"/>
</dbReference>
<dbReference type="PANTHER" id="PTHR43214">
    <property type="entry name" value="TWO-COMPONENT RESPONSE REGULATOR"/>
    <property type="match status" value="1"/>
</dbReference>
<accession>A0ABW4XE31</accession>
<keyword evidence="1" id="KW-0238">DNA-binding</keyword>
<dbReference type="Gene3D" id="1.10.10.10">
    <property type="entry name" value="Winged helix-like DNA-binding domain superfamily/Winged helix DNA-binding domain"/>
    <property type="match status" value="1"/>
</dbReference>
<dbReference type="InterPro" id="IPR039420">
    <property type="entry name" value="WalR-like"/>
</dbReference>
<dbReference type="SUPFAM" id="SSF46894">
    <property type="entry name" value="C-terminal effector domain of the bipartite response regulators"/>
    <property type="match status" value="1"/>
</dbReference>
<proteinExistence type="predicted"/>
<dbReference type="EMBL" id="JBHUHP010000028">
    <property type="protein sequence ID" value="MFD2093705.1"/>
    <property type="molecule type" value="Genomic_DNA"/>
</dbReference>
<evidence type="ECO:0000313" key="4">
    <source>
        <dbReference type="Proteomes" id="UP001597402"/>
    </source>
</evidence>
<comment type="caution">
    <text evidence="3">The sequence shown here is derived from an EMBL/GenBank/DDBJ whole genome shotgun (WGS) entry which is preliminary data.</text>
</comment>
<dbReference type="InterPro" id="IPR036388">
    <property type="entry name" value="WH-like_DNA-bd_sf"/>
</dbReference>